<evidence type="ECO:0000259" key="6">
    <source>
        <dbReference type="Pfam" id="PF03330"/>
    </source>
</evidence>
<keyword evidence="3" id="KW-0449">Lipoprotein</keyword>
<dbReference type="InterPro" id="IPR009009">
    <property type="entry name" value="RlpA-like_DPBB"/>
</dbReference>
<evidence type="ECO:0000256" key="5">
    <source>
        <dbReference type="SAM" id="MobiDB-lite"/>
    </source>
</evidence>
<dbReference type="EC" id="4.2.2.-" evidence="3"/>
<organism evidence="7 8">
    <name type="scientific">Bartonella pachyuromydis</name>
    <dbReference type="NCBI Taxonomy" id="931097"/>
    <lineage>
        <taxon>Bacteria</taxon>
        <taxon>Pseudomonadati</taxon>
        <taxon>Pseudomonadota</taxon>
        <taxon>Alphaproteobacteria</taxon>
        <taxon>Hyphomicrobiales</taxon>
        <taxon>Bartonellaceae</taxon>
        <taxon>Bartonella</taxon>
    </lineage>
</organism>
<dbReference type="EMBL" id="BAABJA010000006">
    <property type="protein sequence ID" value="GAA4664002.1"/>
    <property type="molecule type" value="Genomic_DNA"/>
</dbReference>
<keyword evidence="2 3" id="KW-0961">Cell wall biogenesis/degradation</keyword>
<dbReference type="SUPFAM" id="SSF50685">
    <property type="entry name" value="Barwin-like endoglucanases"/>
    <property type="match status" value="1"/>
</dbReference>
<keyword evidence="3" id="KW-0472">Membrane</keyword>
<evidence type="ECO:0000313" key="7">
    <source>
        <dbReference type="EMBL" id="GAA4664002.1"/>
    </source>
</evidence>
<dbReference type="PROSITE" id="PS51257">
    <property type="entry name" value="PROKAR_LIPOPROTEIN"/>
    <property type="match status" value="1"/>
</dbReference>
<dbReference type="CDD" id="cd22268">
    <property type="entry name" value="DPBB_RlpA-like"/>
    <property type="match status" value="1"/>
</dbReference>
<comment type="similarity">
    <text evidence="3 4">Belongs to the RlpA family.</text>
</comment>
<evidence type="ECO:0000256" key="4">
    <source>
        <dbReference type="RuleBase" id="RU003495"/>
    </source>
</evidence>
<feature type="region of interest" description="Disordered" evidence="5">
    <location>
        <begin position="58"/>
        <end position="79"/>
    </location>
</feature>
<keyword evidence="3" id="KW-0564">Palmitate</keyword>
<dbReference type="Gene3D" id="2.40.40.10">
    <property type="entry name" value="RlpA-like domain"/>
    <property type="match status" value="1"/>
</dbReference>
<evidence type="ECO:0000313" key="8">
    <source>
        <dbReference type="Proteomes" id="UP001501699"/>
    </source>
</evidence>
<dbReference type="PANTHER" id="PTHR34183">
    <property type="entry name" value="ENDOLYTIC PEPTIDOGLYCAN TRANSGLYCOSYLASE RLPA"/>
    <property type="match status" value="1"/>
</dbReference>
<evidence type="ECO:0000256" key="3">
    <source>
        <dbReference type="HAMAP-Rule" id="MF_02071"/>
    </source>
</evidence>
<dbReference type="Pfam" id="PF03330">
    <property type="entry name" value="DPBB_1"/>
    <property type="match status" value="1"/>
</dbReference>
<sequence>MLLNSKEKFTFVLNSTFQFLSVVVVSQLLVSCCSSQTAHFVIKSFYNNKATEVKTAVLPDPKKDSTGKKQSKEKKKNGRAVVGKPYQIKGKWYYPQNDPTYKRVGEASWYGSDFHGRLTANGEIYDMNLLTAAHPTMPLPSYARVTNLKNGASIIVRVNDRGPFMKDRIIDLSKQAAEILGYANAGVANVKVEYVSEAPIGHYDGAYLMASYTAGNNVSSSPLLAALSKEKENIVLERLDANLQKRLDQAMNKQKHSNKTFSVKLPENGPVLISKPTLFEQVAFINKPSKKITVN</sequence>
<dbReference type="PANTHER" id="PTHR34183:SF1">
    <property type="entry name" value="ENDOLYTIC PEPTIDOGLYCAN TRANSGLYCOSYLASE RLPA"/>
    <property type="match status" value="1"/>
</dbReference>
<keyword evidence="3" id="KW-1003">Cell membrane</keyword>
<dbReference type="InterPro" id="IPR036908">
    <property type="entry name" value="RlpA-like_sf"/>
</dbReference>
<evidence type="ECO:0000256" key="1">
    <source>
        <dbReference type="ARBA" id="ARBA00023239"/>
    </source>
</evidence>
<comment type="function">
    <text evidence="3">Lytic transglycosylase with a strong preference for naked glycan strands that lack stem peptides.</text>
</comment>
<keyword evidence="8" id="KW-1185">Reference proteome</keyword>
<name>A0ABP8VGU8_9HYPH</name>
<proteinExistence type="inferred from homology"/>
<reference evidence="8" key="1">
    <citation type="journal article" date="2019" name="Int. J. Syst. Evol. Microbiol.">
        <title>The Global Catalogue of Microorganisms (GCM) 10K type strain sequencing project: providing services to taxonomists for standard genome sequencing and annotation.</title>
        <authorList>
            <consortium name="The Broad Institute Genomics Platform"/>
            <consortium name="The Broad Institute Genome Sequencing Center for Infectious Disease"/>
            <person name="Wu L."/>
            <person name="Ma J."/>
        </authorList>
    </citation>
    <scope>NUCLEOTIDE SEQUENCE [LARGE SCALE GENOMIC DNA]</scope>
    <source>
        <strain evidence="8">JCM 17714</strain>
    </source>
</reference>
<evidence type="ECO:0000256" key="2">
    <source>
        <dbReference type="ARBA" id="ARBA00023316"/>
    </source>
</evidence>
<protein>
    <recommendedName>
        <fullName evidence="3">Endolytic peptidoglycan transglycosylase RlpA</fullName>
        <ecNumber evidence="3">4.2.2.-</ecNumber>
    </recommendedName>
</protein>
<dbReference type="HAMAP" id="MF_02071">
    <property type="entry name" value="RlpA"/>
    <property type="match status" value="1"/>
</dbReference>
<dbReference type="InterPro" id="IPR012997">
    <property type="entry name" value="RplA"/>
</dbReference>
<dbReference type="InterPro" id="IPR034718">
    <property type="entry name" value="RlpA"/>
</dbReference>
<accession>A0ABP8VGU8</accession>
<comment type="subcellular location">
    <subcellularLocation>
        <location evidence="3">Cell membrane</location>
        <topology evidence="3">Lipid-anchor</topology>
    </subcellularLocation>
</comment>
<gene>
    <name evidence="3" type="primary">rlpA</name>
    <name evidence="7" type="ORF">GCM10023262_10750</name>
</gene>
<dbReference type="NCBIfam" id="TIGR00413">
    <property type="entry name" value="rlpA"/>
    <property type="match status" value="1"/>
</dbReference>
<dbReference type="Proteomes" id="UP001501699">
    <property type="component" value="Unassembled WGS sequence"/>
</dbReference>
<comment type="caution">
    <text evidence="7">The sequence shown here is derived from an EMBL/GenBank/DDBJ whole genome shotgun (WGS) entry which is preliminary data.</text>
</comment>
<feature type="compositionally biased region" description="Basic residues" evidence="5">
    <location>
        <begin position="69"/>
        <end position="78"/>
    </location>
</feature>
<feature type="domain" description="RlpA-like protein double-psi beta-barrel" evidence="6">
    <location>
        <begin position="104"/>
        <end position="192"/>
    </location>
</feature>
<dbReference type="RefSeq" id="WP_345119104.1">
    <property type="nucleotide sequence ID" value="NZ_BAABJA010000006.1"/>
</dbReference>
<keyword evidence="1 3" id="KW-0456">Lyase</keyword>